<accession>A0A1Y1ZLD0</accession>
<dbReference type="EMBL" id="MCFA01000065">
    <property type="protein sequence ID" value="ORY11071.1"/>
    <property type="molecule type" value="Genomic_DNA"/>
</dbReference>
<name>A0A1Y1ZLD0_9PLEO</name>
<proteinExistence type="predicted"/>
<comment type="caution">
    <text evidence="2">The sequence shown here is derived from an EMBL/GenBank/DDBJ whole genome shotgun (WGS) entry which is preliminary data.</text>
</comment>
<feature type="region of interest" description="Disordered" evidence="1">
    <location>
        <begin position="77"/>
        <end position="119"/>
    </location>
</feature>
<evidence type="ECO:0000313" key="2">
    <source>
        <dbReference type="EMBL" id="ORY11071.1"/>
    </source>
</evidence>
<dbReference type="Proteomes" id="UP000193144">
    <property type="component" value="Unassembled WGS sequence"/>
</dbReference>
<organism evidence="2 3">
    <name type="scientific">Clohesyomyces aquaticus</name>
    <dbReference type="NCBI Taxonomy" id="1231657"/>
    <lineage>
        <taxon>Eukaryota</taxon>
        <taxon>Fungi</taxon>
        <taxon>Dikarya</taxon>
        <taxon>Ascomycota</taxon>
        <taxon>Pezizomycotina</taxon>
        <taxon>Dothideomycetes</taxon>
        <taxon>Pleosporomycetidae</taxon>
        <taxon>Pleosporales</taxon>
        <taxon>Lindgomycetaceae</taxon>
        <taxon>Clohesyomyces</taxon>
    </lineage>
</organism>
<gene>
    <name evidence="2" type="ORF">BCR34DRAFT_588204</name>
</gene>
<keyword evidence="3" id="KW-1185">Reference proteome</keyword>
<evidence type="ECO:0000256" key="1">
    <source>
        <dbReference type="SAM" id="MobiDB-lite"/>
    </source>
</evidence>
<protein>
    <submittedName>
        <fullName evidence="2">Uncharacterized protein</fullName>
    </submittedName>
</protein>
<reference evidence="2 3" key="1">
    <citation type="submission" date="2016-07" db="EMBL/GenBank/DDBJ databases">
        <title>Pervasive Adenine N6-methylation of Active Genes in Fungi.</title>
        <authorList>
            <consortium name="DOE Joint Genome Institute"/>
            <person name="Mondo S.J."/>
            <person name="Dannebaum R.O."/>
            <person name="Kuo R.C."/>
            <person name="Labutti K."/>
            <person name="Haridas S."/>
            <person name="Kuo A."/>
            <person name="Salamov A."/>
            <person name="Ahrendt S.R."/>
            <person name="Lipzen A."/>
            <person name="Sullivan W."/>
            <person name="Andreopoulos W.B."/>
            <person name="Clum A."/>
            <person name="Lindquist E."/>
            <person name="Daum C."/>
            <person name="Ramamoorthy G.K."/>
            <person name="Gryganskyi A."/>
            <person name="Culley D."/>
            <person name="Magnuson J.K."/>
            <person name="James T.Y."/>
            <person name="O'Malley M.A."/>
            <person name="Stajich J.E."/>
            <person name="Spatafora J.W."/>
            <person name="Visel A."/>
            <person name="Grigoriev I.V."/>
        </authorList>
    </citation>
    <scope>NUCLEOTIDE SEQUENCE [LARGE SCALE GENOMIC DNA]</scope>
    <source>
        <strain evidence="2 3">CBS 115471</strain>
    </source>
</reference>
<dbReference type="STRING" id="1231657.A0A1Y1ZLD0"/>
<dbReference type="OrthoDB" id="3796227at2759"/>
<sequence>MPPTKESPVKTTFDILHSAARPQRRSFFEPQKIDWRWRTGVIRTEDFEDDRKNMTIWDQAAEEALLGRRGLGSGRRRRVKNGVTASAPARLKFRDAEEEEKGERAGRDGDGEEGTPTPILVTPRKLRRERTLAQVEKYTSERILTEVGLEEVWEQTALVVVLRPEQTPVPPDSIPTTPNTPRFLRATDISQVRDSYKRPFVDESRPFSALQIRRSIRTPDQEALLPPIPSTYHWYPDAVPVDALFPPGVPLSGKEILVFYPHHPRNKCVGLRLINNNYKGADVVGISAWFRGVPKSPILPSIMNDHLCTIGRHHFGDGKWSLVKYEGRPCRNLYTDDLVASELVQKCGYSLPTFDDLLKGLVYLPDGLDARGLTEALAWYVQHRNLFSPRLLFNVMHTRDLVRALQIPLKPIGKRNLDKTALEDWRANGTFEKREVAKLPRTFWEMEEAKAGLPERVSLHQVLLGPLLSWSESMMEAATAYLDEKEAEQRKREVKGSVQKRVKRIRIEDLLC</sequence>
<dbReference type="AlphaFoldDB" id="A0A1Y1ZLD0"/>
<evidence type="ECO:0000313" key="3">
    <source>
        <dbReference type="Proteomes" id="UP000193144"/>
    </source>
</evidence>